<evidence type="ECO:0000256" key="2">
    <source>
        <dbReference type="ARBA" id="ARBA00007255"/>
    </source>
</evidence>
<keyword evidence="8 10" id="KW-0472">Membrane</keyword>
<evidence type="ECO:0000256" key="3">
    <source>
        <dbReference type="ARBA" id="ARBA00022617"/>
    </source>
</evidence>
<name>A0A6B2L6V6_9EUKA</name>
<comment type="similarity">
    <text evidence="2 10">Belongs to the cytochrome c-type heme lyase family.</text>
</comment>
<comment type="catalytic activity">
    <reaction evidence="10">
        <text>holo-[cytochrome c] = apo-[cytochrome c] + heme b</text>
        <dbReference type="Rhea" id="RHEA:22648"/>
        <dbReference type="Rhea" id="RHEA-COMP:10725"/>
        <dbReference type="Rhea" id="RHEA-COMP:10726"/>
        <dbReference type="ChEBI" id="CHEBI:29950"/>
        <dbReference type="ChEBI" id="CHEBI:60344"/>
        <dbReference type="ChEBI" id="CHEBI:83739"/>
        <dbReference type="EC" id="4.4.1.17"/>
    </reaction>
</comment>
<evidence type="ECO:0000256" key="8">
    <source>
        <dbReference type="ARBA" id="ARBA00023136"/>
    </source>
</evidence>
<keyword evidence="7 10" id="KW-0496">Mitochondrion</keyword>
<dbReference type="GO" id="GO:0005743">
    <property type="term" value="C:mitochondrial inner membrane"/>
    <property type="evidence" value="ECO:0007669"/>
    <property type="project" value="UniProtKB-SubCell"/>
</dbReference>
<feature type="region of interest" description="Disordered" evidence="11">
    <location>
        <begin position="1"/>
        <end position="20"/>
    </location>
</feature>
<keyword evidence="3 10" id="KW-0349">Heme</keyword>
<dbReference type="GO" id="GO:0004408">
    <property type="term" value="F:holocytochrome-c synthase activity"/>
    <property type="evidence" value="ECO:0007669"/>
    <property type="project" value="UniProtKB-EC"/>
</dbReference>
<dbReference type="Pfam" id="PF01265">
    <property type="entry name" value="Cyto_heme_lyase"/>
    <property type="match status" value="1"/>
</dbReference>
<reference evidence="12" key="1">
    <citation type="journal article" date="2020" name="J. Eukaryot. Microbiol.">
        <title>De novo Sequencing, Assembly and Annotation of the Transcriptome for the Free-Living Testate Amoeba Arcella intermedia.</title>
        <authorList>
            <person name="Ribeiro G.M."/>
            <person name="Porfirio-Sousa A.L."/>
            <person name="Maurer-Alcala X.X."/>
            <person name="Katz L.A."/>
            <person name="Lahr D.J.G."/>
        </authorList>
    </citation>
    <scope>NUCLEOTIDE SEQUENCE</scope>
</reference>
<organism evidence="12">
    <name type="scientific">Arcella intermedia</name>
    <dbReference type="NCBI Taxonomy" id="1963864"/>
    <lineage>
        <taxon>Eukaryota</taxon>
        <taxon>Amoebozoa</taxon>
        <taxon>Tubulinea</taxon>
        <taxon>Elardia</taxon>
        <taxon>Arcellinida</taxon>
        <taxon>Sphaerothecina</taxon>
        <taxon>Arcellidae</taxon>
        <taxon>Arcella</taxon>
    </lineage>
</organism>
<comment type="subcellular location">
    <subcellularLocation>
        <location evidence="1 10">Mitochondrion inner membrane</location>
    </subcellularLocation>
</comment>
<dbReference type="PANTHER" id="PTHR12743">
    <property type="entry name" value="CYTOCHROME C1 HEME LYASE"/>
    <property type="match status" value="1"/>
</dbReference>
<keyword evidence="9 10" id="KW-0456">Lyase</keyword>
<protein>
    <recommendedName>
        <fullName evidence="10">Holocytochrome c-type synthase</fullName>
        <ecNumber evidence="10">4.4.1.17</ecNumber>
    </recommendedName>
</protein>
<evidence type="ECO:0000256" key="5">
    <source>
        <dbReference type="ARBA" id="ARBA00022792"/>
    </source>
</evidence>
<keyword evidence="5 10" id="KW-0999">Mitochondrion inner membrane</keyword>
<evidence type="ECO:0000256" key="1">
    <source>
        <dbReference type="ARBA" id="ARBA00004273"/>
    </source>
</evidence>
<dbReference type="GO" id="GO:0046872">
    <property type="term" value="F:metal ion binding"/>
    <property type="evidence" value="ECO:0007669"/>
    <property type="project" value="UniProtKB-KW"/>
</dbReference>
<keyword evidence="6 10" id="KW-0408">Iron</keyword>
<dbReference type="AlphaFoldDB" id="A0A6B2L6V6"/>
<evidence type="ECO:0000256" key="11">
    <source>
        <dbReference type="SAM" id="MobiDB-lite"/>
    </source>
</evidence>
<dbReference type="EC" id="4.4.1.17" evidence="10"/>
<accession>A0A6B2L6V6</accession>
<keyword evidence="4 10" id="KW-0479">Metal-binding</keyword>
<proteinExistence type="inferred from homology"/>
<evidence type="ECO:0000256" key="4">
    <source>
        <dbReference type="ARBA" id="ARBA00022723"/>
    </source>
</evidence>
<dbReference type="EMBL" id="GIBP01003763">
    <property type="protein sequence ID" value="NDV32732.1"/>
    <property type="molecule type" value="Transcribed_RNA"/>
</dbReference>
<evidence type="ECO:0000313" key="12">
    <source>
        <dbReference type="EMBL" id="NDV32732.1"/>
    </source>
</evidence>
<evidence type="ECO:0000256" key="9">
    <source>
        <dbReference type="ARBA" id="ARBA00023239"/>
    </source>
</evidence>
<comment type="function">
    <text evidence="10">Lyase that catalyzes the covalent linking of the heme group to the cytochrome C apoprotein to produce the mature functional cytochrome.</text>
</comment>
<evidence type="ECO:0000256" key="10">
    <source>
        <dbReference type="RuleBase" id="RU363130"/>
    </source>
</evidence>
<evidence type="ECO:0000256" key="6">
    <source>
        <dbReference type="ARBA" id="ARBA00023004"/>
    </source>
</evidence>
<evidence type="ECO:0000256" key="7">
    <source>
        <dbReference type="ARBA" id="ARBA00023128"/>
    </source>
</evidence>
<dbReference type="PROSITE" id="PS00822">
    <property type="entry name" value="CYTO_HEME_LYASE_2"/>
    <property type="match status" value="1"/>
</dbReference>
<sequence length="367" mass="42077">MKAVQDNKPPEDSACPVKSNYKSPHAYNVYGERINPDNQIELNANQLPVPGQAAPLPTERVKSSIPKGGTSETWTYPSPQMFYSSLVRKEKDSGIHLDDVEMVVGIHNNMNEHTWTEVMLWEKEHKQEGCEVSLLKFRGRPHDLSPTARFWTWLGYEAPFDRHDWIVDRCGREVRYIIDYYYNEQNTSNPDPSVSNIKIHVRPALDSFEGVLDRLKARIGRTFKIGGRIGGYTAPPPLNRRKVPETVNAEVIPAEEFNFLADLNIETVTENAKKIENKCQSFLHVSQNFPEDENNAIALTYCMGEVVCPKRAEQWMKLMSDPHVSEQDIQNSFTDLTTCLTRYYAQVAKFNSSKPYEHLQTKPKEEL</sequence>
<dbReference type="InterPro" id="IPR000511">
    <property type="entry name" value="Holocyt_c/c1_synthase"/>
</dbReference>
<dbReference type="PANTHER" id="PTHR12743:SF8">
    <property type="entry name" value="PROTEIN HRI1"/>
    <property type="match status" value="1"/>
</dbReference>